<reference evidence="1 2" key="1">
    <citation type="submission" date="2013-03" db="EMBL/GenBank/DDBJ databases">
        <title>The Genome Sequence of Phialophora europaea CBS 101466.</title>
        <authorList>
            <consortium name="The Broad Institute Genomics Platform"/>
            <person name="Cuomo C."/>
            <person name="de Hoog S."/>
            <person name="Gorbushina A."/>
            <person name="Walker B."/>
            <person name="Young S.K."/>
            <person name="Zeng Q."/>
            <person name="Gargeya S."/>
            <person name="Fitzgerald M."/>
            <person name="Haas B."/>
            <person name="Abouelleil A."/>
            <person name="Allen A.W."/>
            <person name="Alvarado L."/>
            <person name="Arachchi H.M."/>
            <person name="Berlin A.M."/>
            <person name="Chapman S.B."/>
            <person name="Gainer-Dewar J."/>
            <person name="Goldberg J."/>
            <person name="Griggs A."/>
            <person name="Gujja S."/>
            <person name="Hansen M."/>
            <person name="Howarth C."/>
            <person name="Imamovic A."/>
            <person name="Ireland A."/>
            <person name="Larimer J."/>
            <person name="McCowan C."/>
            <person name="Murphy C."/>
            <person name="Pearson M."/>
            <person name="Poon T.W."/>
            <person name="Priest M."/>
            <person name="Roberts A."/>
            <person name="Saif S."/>
            <person name="Shea T."/>
            <person name="Sisk P."/>
            <person name="Sykes S."/>
            <person name="Wortman J."/>
            <person name="Nusbaum C."/>
            <person name="Birren B."/>
        </authorList>
    </citation>
    <scope>NUCLEOTIDE SEQUENCE [LARGE SCALE GENOMIC DNA]</scope>
    <source>
        <strain evidence="1 2">CBS 101466</strain>
    </source>
</reference>
<dbReference type="EMBL" id="KB822719">
    <property type="protein sequence ID" value="ETN41658.1"/>
    <property type="molecule type" value="Genomic_DNA"/>
</dbReference>
<evidence type="ECO:0000313" key="1">
    <source>
        <dbReference type="EMBL" id="ETN41658.1"/>
    </source>
</evidence>
<dbReference type="HOGENOM" id="CLU_1815713_0_0_1"/>
<dbReference type="Proteomes" id="UP000030752">
    <property type="component" value="Unassembled WGS sequence"/>
</dbReference>
<organism evidence="1 2">
    <name type="scientific">Cyphellophora europaea (strain CBS 101466)</name>
    <name type="common">Phialophora europaea</name>
    <dbReference type="NCBI Taxonomy" id="1220924"/>
    <lineage>
        <taxon>Eukaryota</taxon>
        <taxon>Fungi</taxon>
        <taxon>Dikarya</taxon>
        <taxon>Ascomycota</taxon>
        <taxon>Pezizomycotina</taxon>
        <taxon>Eurotiomycetes</taxon>
        <taxon>Chaetothyriomycetidae</taxon>
        <taxon>Chaetothyriales</taxon>
        <taxon>Cyphellophoraceae</taxon>
        <taxon>Cyphellophora</taxon>
    </lineage>
</organism>
<dbReference type="RefSeq" id="XP_008716167.1">
    <property type="nucleotide sequence ID" value="XM_008717945.1"/>
</dbReference>
<sequence>MANLDPTKWPRTPELYNLLLDRKRSFQVRYKTHWLLKAPVQDGKSSQAIIVRIPHALIVLILSSVQPQCIEFEPLTREIFSWKVIKDPKRLLNITYMQNVEQTFDALPQQSAELTLKDITRFGGRYLTAFDRWWIHIPPTRT</sequence>
<dbReference type="GeneID" id="19970933"/>
<protein>
    <submittedName>
        <fullName evidence="1">Uncharacterized protein</fullName>
    </submittedName>
</protein>
<dbReference type="AlphaFoldDB" id="W2S0T5"/>
<evidence type="ECO:0000313" key="2">
    <source>
        <dbReference type="Proteomes" id="UP000030752"/>
    </source>
</evidence>
<dbReference type="InParanoid" id="W2S0T5"/>
<dbReference type="VEuPathDB" id="FungiDB:HMPREF1541_03594"/>
<proteinExistence type="predicted"/>
<name>W2S0T5_CYPE1</name>
<accession>W2S0T5</accession>
<gene>
    <name evidence="1" type="ORF">HMPREF1541_03594</name>
</gene>
<keyword evidence="2" id="KW-1185">Reference proteome</keyword>